<evidence type="ECO:0000259" key="2">
    <source>
        <dbReference type="Pfam" id="PF13400"/>
    </source>
</evidence>
<dbReference type="Pfam" id="PF13400">
    <property type="entry name" value="Tad"/>
    <property type="match status" value="1"/>
</dbReference>
<reference evidence="3" key="1">
    <citation type="submission" date="2022-11" db="EMBL/GenBank/DDBJ databases">
        <authorList>
            <person name="Somphong A."/>
            <person name="Phongsopitanun W."/>
        </authorList>
    </citation>
    <scope>NUCLEOTIDE SEQUENCE</scope>
    <source>
        <strain evidence="3">Pm04-4</strain>
    </source>
</reference>
<evidence type="ECO:0000313" key="4">
    <source>
        <dbReference type="Proteomes" id="UP001151002"/>
    </source>
</evidence>
<feature type="domain" description="Putative Flp pilus-assembly TadG-like N-terminal" evidence="2">
    <location>
        <begin position="28"/>
        <end position="71"/>
    </location>
</feature>
<dbReference type="InterPro" id="IPR028087">
    <property type="entry name" value="Tad_N"/>
</dbReference>
<evidence type="ECO:0000313" key="3">
    <source>
        <dbReference type="EMBL" id="MCY1145603.1"/>
    </source>
</evidence>
<organism evidence="3 4">
    <name type="scientific">Paractinoplanes pyxinae</name>
    <dbReference type="NCBI Taxonomy" id="2997416"/>
    <lineage>
        <taxon>Bacteria</taxon>
        <taxon>Bacillati</taxon>
        <taxon>Actinomycetota</taxon>
        <taxon>Actinomycetes</taxon>
        <taxon>Micromonosporales</taxon>
        <taxon>Micromonosporaceae</taxon>
        <taxon>Paractinoplanes</taxon>
    </lineage>
</organism>
<dbReference type="Proteomes" id="UP001151002">
    <property type="component" value="Unassembled WGS sequence"/>
</dbReference>
<keyword evidence="1" id="KW-1133">Transmembrane helix</keyword>
<sequence>MHRLTRSLLTQVRRGWRRASRRSGSEHGAVAALFAVMVSTGVIIAMGALVIDVGQIALERQELQTGADAASWTIATRCIQKPADCTMAKQSLVASDYANRNQKDGSADAQICISSLSAQCTSWASPGACPTTTVTGGTSVEVRTSTRTGTSTLLPPAFASAMTGSVSAGVTAGACGRVAWGPPGITKVLALGFSMCDWKRMTANGTTFYGPLSPLLSQLGLYSVLGLPAPSATTESAIPAVLPAAVLGLPLPSCTSPVDLREPRGWVWLANNDLSPPDANCEITLKVGDLPRSLVLSGLTQGVLCAGRLQSQLTSRQPVLVPIFDEIEQTLLSIAPTYRIAGFAPFVFTGYTSLLGGLLTGVGSLLNGSAPGLLQNLLCGVSQCILGYFTKTLVPLDSPSFGTGPNFGATVIGRTG</sequence>
<comment type="caution">
    <text evidence="3">The sequence shown here is derived from an EMBL/GenBank/DDBJ whole genome shotgun (WGS) entry which is preliminary data.</text>
</comment>
<gene>
    <name evidence="3" type="ORF">OWR29_47020</name>
</gene>
<dbReference type="EMBL" id="JAPNTZ010000028">
    <property type="protein sequence ID" value="MCY1145603.1"/>
    <property type="molecule type" value="Genomic_DNA"/>
</dbReference>
<feature type="transmembrane region" description="Helical" evidence="1">
    <location>
        <begin position="28"/>
        <end position="51"/>
    </location>
</feature>
<name>A0ABT4BJ31_9ACTN</name>
<evidence type="ECO:0000256" key="1">
    <source>
        <dbReference type="SAM" id="Phobius"/>
    </source>
</evidence>
<protein>
    <submittedName>
        <fullName evidence="3">Tad domain-containing protein</fullName>
    </submittedName>
</protein>
<keyword evidence="1" id="KW-0812">Transmembrane</keyword>
<dbReference type="RefSeq" id="WP_267570220.1">
    <property type="nucleotide sequence ID" value="NZ_JAPNTZ010000028.1"/>
</dbReference>
<proteinExistence type="predicted"/>
<accession>A0ABT4BJ31</accession>
<keyword evidence="1" id="KW-0472">Membrane</keyword>
<keyword evidence="4" id="KW-1185">Reference proteome</keyword>